<dbReference type="GO" id="GO:0016579">
    <property type="term" value="P:protein deubiquitination"/>
    <property type="evidence" value="ECO:0007669"/>
    <property type="project" value="TreeGrafter"/>
</dbReference>
<dbReference type="Gene3D" id="3.90.1720.30">
    <property type="entry name" value="PPPDE domains"/>
    <property type="match status" value="1"/>
</dbReference>
<dbReference type="OrthoDB" id="412286at2759"/>
<accession>A0A8T2U2I2</accession>
<dbReference type="PROSITE" id="PS51858">
    <property type="entry name" value="PPPDE"/>
    <property type="match status" value="1"/>
</dbReference>
<protein>
    <recommendedName>
        <fullName evidence="4">PPPDE domain-containing protein</fullName>
    </recommendedName>
</protein>
<dbReference type="OMA" id="HFCEAFC"/>
<name>A0A8T2U2I2_CERRI</name>
<feature type="domain" description="PPPDE" evidence="4">
    <location>
        <begin position="2"/>
        <end position="143"/>
    </location>
</feature>
<evidence type="ECO:0000259" key="4">
    <source>
        <dbReference type="PROSITE" id="PS51858"/>
    </source>
</evidence>
<dbReference type="Proteomes" id="UP000825935">
    <property type="component" value="Chromosome 10"/>
</dbReference>
<evidence type="ECO:0000256" key="2">
    <source>
        <dbReference type="ARBA" id="ARBA00022670"/>
    </source>
</evidence>
<dbReference type="Pfam" id="PF05903">
    <property type="entry name" value="Peptidase_C97"/>
    <property type="match status" value="1"/>
</dbReference>
<dbReference type="EMBL" id="CM035415">
    <property type="protein sequence ID" value="KAH7427784.1"/>
    <property type="molecule type" value="Genomic_DNA"/>
</dbReference>
<evidence type="ECO:0000313" key="6">
    <source>
        <dbReference type="Proteomes" id="UP000825935"/>
    </source>
</evidence>
<proteinExistence type="inferred from homology"/>
<dbReference type="AlphaFoldDB" id="A0A8T2U2I2"/>
<sequence length="236" mass="25910">MTEVFLHVYDVTNSASAKTNNAIVQLNRLLRDGMGLGGIFHSAVEVYDNEEWSFGYCDTGSGVFSCPSKANAVYSYRETISLGKTLLSRSRVTQILIELGREWPGYSYDLLSRNCNHFCDAFGERLGVQKLPAWVNRFAHAGDTAVEVAETTIKRLRQAKTDLVTASKMACRFVRCAASTSSVSSAMGAIDTLSSQRNNANVFRLSILKSPATFLSRNCLGSRGSENEVDHGKSRV</sequence>
<gene>
    <name evidence="5" type="ORF">KP509_10G059800</name>
</gene>
<comment type="similarity">
    <text evidence="1">Belongs to the DeSI family.</text>
</comment>
<organism evidence="5 6">
    <name type="scientific">Ceratopteris richardii</name>
    <name type="common">Triangle waterfern</name>
    <dbReference type="NCBI Taxonomy" id="49495"/>
    <lineage>
        <taxon>Eukaryota</taxon>
        <taxon>Viridiplantae</taxon>
        <taxon>Streptophyta</taxon>
        <taxon>Embryophyta</taxon>
        <taxon>Tracheophyta</taxon>
        <taxon>Polypodiopsida</taxon>
        <taxon>Polypodiidae</taxon>
        <taxon>Polypodiales</taxon>
        <taxon>Pteridineae</taxon>
        <taxon>Pteridaceae</taxon>
        <taxon>Parkerioideae</taxon>
        <taxon>Ceratopteris</taxon>
    </lineage>
</organism>
<keyword evidence="2" id="KW-0645">Protease</keyword>
<dbReference type="InterPro" id="IPR042266">
    <property type="entry name" value="PPPDE_sf"/>
</dbReference>
<dbReference type="InterPro" id="IPR008580">
    <property type="entry name" value="PPPDE_dom"/>
</dbReference>
<dbReference type="PANTHER" id="PTHR12378:SF9">
    <property type="entry name" value="OS06G0107000 PROTEIN"/>
    <property type="match status" value="1"/>
</dbReference>
<dbReference type="GO" id="GO:0006508">
    <property type="term" value="P:proteolysis"/>
    <property type="evidence" value="ECO:0007669"/>
    <property type="project" value="UniProtKB-KW"/>
</dbReference>
<keyword evidence="6" id="KW-1185">Reference proteome</keyword>
<reference evidence="5" key="1">
    <citation type="submission" date="2021-08" db="EMBL/GenBank/DDBJ databases">
        <title>WGS assembly of Ceratopteris richardii.</title>
        <authorList>
            <person name="Marchant D.B."/>
            <person name="Chen G."/>
            <person name="Jenkins J."/>
            <person name="Shu S."/>
            <person name="Leebens-Mack J."/>
            <person name="Grimwood J."/>
            <person name="Schmutz J."/>
            <person name="Soltis P."/>
            <person name="Soltis D."/>
            <person name="Chen Z.-H."/>
        </authorList>
    </citation>
    <scope>NUCLEOTIDE SEQUENCE</scope>
    <source>
        <strain evidence="5">Whitten #5841</strain>
        <tissue evidence="5">Leaf</tissue>
    </source>
</reference>
<evidence type="ECO:0000313" key="5">
    <source>
        <dbReference type="EMBL" id="KAH7427784.1"/>
    </source>
</evidence>
<dbReference type="GO" id="GO:0101005">
    <property type="term" value="F:deubiquitinase activity"/>
    <property type="evidence" value="ECO:0007669"/>
    <property type="project" value="TreeGrafter"/>
</dbReference>
<keyword evidence="3" id="KW-0378">Hydrolase</keyword>
<dbReference type="SMART" id="SM01179">
    <property type="entry name" value="DUF862"/>
    <property type="match status" value="1"/>
</dbReference>
<dbReference type="PANTHER" id="PTHR12378">
    <property type="entry name" value="DESUMOYLATING ISOPEPTIDASE"/>
    <property type="match status" value="1"/>
</dbReference>
<comment type="caution">
    <text evidence="5">The sequence shown here is derived from an EMBL/GenBank/DDBJ whole genome shotgun (WGS) entry which is preliminary data.</text>
</comment>
<evidence type="ECO:0000256" key="1">
    <source>
        <dbReference type="ARBA" id="ARBA00008140"/>
    </source>
</evidence>
<evidence type="ECO:0000256" key="3">
    <source>
        <dbReference type="ARBA" id="ARBA00022801"/>
    </source>
</evidence>